<organism evidence="4 5">
    <name type="scientific">Dendryphion nanum</name>
    <dbReference type="NCBI Taxonomy" id="256645"/>
    <lineage>
        <taxon>Eukaryota</taxon>
        <taxon>Fungi</taxon>
        <taxon>Dikarya</taxon>
        <taxon>Ascomycota</taxon>
        <taxon>Pezizomycotina</taxon>
        <taxon>Dothideomycetes</taxon>
        <taxon>Pleosporomycetidae</taxon>
        <taxon>Pleosporales</taxon>
        <taxon>Torulaceae</taxon>
        <taxon>Dendryphion</taxon>
    </lineage>
</organism>
<reference evidence="4" key="1">
    <citation type="journal article" date="2021" name="Nat. Commun.">
        <title>Genetic determinants of endophytism in the Arabidopsis root mycobiome.</title>
        <authorList>
            <person name="Mesny F."/>
            <person name="Miyauchi S."/>
            <person name="Thiergart T."/>
            <person name="Pickel B."/>
            <person name="Atanasova L."/>
            <person name="Karlsson M."/>
            <person name="Huettel B."/>
            <person name="Barry K.W."/>
            <person name="Haridas S."/>
            <person name="Chen C."/>
            <person name="Bauer D."/>
            <person name="Andreopoulos W."/>
            <person name="Pangilinan J."/>
            <person name="LaButti K."/>
            <person name="Riley R."/>
            <person name="Lipzen A."/>
            <person name="Clum A."/>
            <person name="Drula E."/>
            <person name="Henrissat B."/>
            <person name="Kohler A."/>
            <person name="Grigoriev I.V."/>
            <person name="Martin F.M."/>
            <person name="Hacquard S."/>
        </authorList>
    </citation>
    <scope>NUCLEOTIDE SEQUENCE</scope>
    <source>
        <strain evidence="4">MPI-CAGE-CH-0243</strain>
    </source>
</reference>
<sequence length="525" mass="57894">MYQTEFRAMTTQTKKNPNPAPIELTPTGTWDGNDGQWSTFLLRAGTPEQDFRVLPTWVTSSVILPGSGGCVESDPPDCGPRRGVNPSQGHQSSGFQANWSSTWDSIGIHDVGFKDNLGGATNAAFGRDNIGINGVPPESIILKDQVIELAIPSFMTSLKREGIVPSLSFGYTAGASYASPQTVGSLVLGGFDEGRFTPKNTSAPLDKENLHLLGINISSITTKFEGDAINATEQHVSQDFPANIDSTVTHLWLPVAICHRIQRVFGLSYNEESGFYTIDGNSREKNLRKNTSITIQIGSPNGTSVVNITLPYAALDLQISEPYYKTKTRYFPIRRSQGNFTLGRVFLQSAYVIVDYERGSFSVHQTRVSTTTPQKQIVSIQPPEKTNSTERASETPKKNSVPRSTPAIFAFVLWFFLRRRKLFKTRNSTVEIVVKKPKTTEDVDWEKQMISGKEIYELSGSEDMEIGGTPHAEIDGTPQAEIEGTPMVGIERERESRESHSDEINKAVAAVTLDQVENVYVQSMN</sequence>
<feature type="compositionally biased region" description="Polar residues" evidence="2">
    <location>
        <begin position="1"/>
        <end position="16"/>
    </location>
</feature>
<dbReference type="InterPro" id="IPR021109">
    <property type="entry name" value="Peptidase_aspartic_dom_sf"/>
</dbReference>
<feature type="domain" description="Peptidase A1" evidence="3">
    <location>
        <begin position="38"/>
        <end position="364"/>
    </location>
</feature>
<dbReference type="InterPro" id="IPR001461">
    <property type="entry name" value="Aspartic_peptidase_A1"/>
</dbReference>
<dbReference type="GO" id="GO:0004190">
    <property type="term" value="F:aspartic-type endopeptidase activity"/>
    <property type="evidence" value="ECO:0007669"/>
    <property type="project" value="InterPro"/>
</dbReference>
<evidence type="ECO:0000256" key="2">
    <source>
        <dbReference type="SAM" id="MobiDB-lite"/>
    </source>
</evidence>
<evidence type="ECO:0000313" key="4">
    <source>
        <dbReference type="EMBL" id="KAH7110861.1"/>
    </source>
</evidence>
<feature type="compositionally biased region" description="Basic and acidic residues" evidence="2">
    <location>
        <begin position="387"/>
        <end position="397"/>
    </location>
</feature>
<dbReference type="InterPro" id="IPR033121">
    <property type="entry name" value="PEPTIDASE_A1"/>
</dbReference>
<dbReference type="EMBL" id="JAGMWT010000026">
    <property type="protein sequence ID" value="KAH7110861.1"/>
    <property type="molecule type" value="Genomic_DNA"/>
</dbReference>
<feature type="region of interest" description="Disordered" evidence="2">
    <location>
        <begin position="1"/>
        <end position="21"/>
    </location>
</feature>
<dbReference type="PANTHER" id="PTHR47966:SF51">
    <property type="entry name" value="BETA-SITE APP-CLEAVING ENZYME, ISOFORM A-RELATED"/>
    <property type="match status" value="1"/>
</dbReference>
<accession>A0A9P9D1R1</accession>
<dbReference type="Gene3D" id="2.40.70.10">
    <property type="entry name" value="Acid Proteases"/>
    <property type="match status" value="1"/>
</dbReference>
<evidence type="ECO:0000313" key="5">
    <source>
        <dbReference type="Proteomes" id="UP000700596"/>
    </source>
</evidence>
<protein>
    <submittedName>
        <fullName evidence="4">Aspartic peptidase domain-containing protein</fullName>
    </submittedName>
</protein>
<dbReference type="OrthoDB" id="4074350at2759"/>
<dbReference type="AlphaFoldDB" id="A0A9P9D1R1"/>
<dbReference type="PROSITE" id="PS51767">
    <property type="entry name" value="PEPTIDASE_A1"/>
    <property type="match status" value="1"/>
</dbReference>
<name>A0A9P9D1R1_9PLEO</name>
<comment type="caution">
    <text evidence="4">The sequence shown here is derived from an EMBL/GenBank/DDBJ whole genome shotgun (WGS) entry which is preliminary data.</text>
</comment>
<feature type="region of interest" description="Disordered" evidence="2">
    <location>
        <begin position="378"/>
        <end position="401"/>
    </location>
</feature>
<evidence type="ECO:0000259" key="3">
    <source>
        <dbReference type="PROSITE" id="PS51767"/>
    </source>
</evidence>
<dbReference type="Pfam" id="PF00026">
    <property type="entry name" value="Asp"/>
    <property type="match status" value="1"/>
</dbReference>
<gene>
    <name evidence="4" type="ORF">B0J11DRAFT_512366</name>
</gene>
<dbReference type="GO" id="GO:0006508">
    <property type="term" value="P:proteolysis"/>
    <property type="evidence" value="ECO:0007669"/>
    <property type="project" value="InterPro"/>
</dbReference>
<dbReference type="GO" id="GO:0000324">
    <property type="term" value="C:fungal-type vacuole"/>
    <property type="evidence" value="ECO:0007669"/>
    <property type="project" value="TreeGrafter"/>
</dbReference>
<dbReference type="SUPFAM" id="SSF50630">
    <property type="entry name" value="Acid proteases"/>
    <property type="match status" value="1"/>
</dbReference>
<feature type="region of interest" description="Disordered" evidence="2">
    <location>
        <begin position="72"/>
        <end position="96"/>
    </location>
</feature>
<dbReference type="Proteomes" id="UP000700596">
    <property type="component" value="Unassembled WGS sequence"/>
</dbReference>
<feature type="compositionally biased region" description="Polar residues" evidence="2">
    <location>
        <begin position="85"/>
        <end position="96"/>
    </location>
</feature>
<keyword evidence="5" id="KW-1185">Reference proteome</keyword>
<comment type="similarity">
    <text evidence="1">Belongs to the peptidase A1 family.</text>
</comment>
<proteinExistence type="inferred from homology"/>
<evidence type="ECO:0000256" key="1">
    <source>
        <dbReference type="ARBA" id="ARBA00007447"/>
    </source>
</evidence>
<dbReference type="PANTHER" id="PTHR47966">
    <property type="entry name" value="BETA-SITE APP-CLEAVING ENZYME, ISOFORM A-RELATED"/>
    <property type="match status" value="1"/>
</dbReference>